<dbReference type="EMBL" id="RHLK01000018">
    <property type="protein sequence ID" value="MVP02119.1"/>
    <property type="molecule type" value="Genomic_DNA"/>
</dbReference>
<accession>A0A7X3FMC2</accession>
<dbReference type="RefSeq" id="WP_157338546.1">
    <property type="nucleotide sequence ID" value="NZ_RHLK01000018.1"/>
</dbReference>
<dbReference type="AlphaFoldDB" id="A0A7X3FMC2"/>
<reference evidence="1 2" key="1">
    <citation type="journal article" date="2019" name="Microorganisms">
        <title>Paenibacillus lutrae sp. nov., A Chitinolytic Species Isolated from A River Otter in Castril Natural Park, Granada, Spain.</title>
        <authorList>
            <person name="Rodriguez M."/>
            <person name="Reina J.C."/>
            <person name="Bejar V."/>
            <person name="Llamas I."/>
        </authorList>
    </citation>
    <scope>NUCLEOTIDE SEQUENCE [LARGE SCALE GENOMIC DNA]</scope>
    <source>
        <strain evidence="1 2">N10</strain>
    </source>
</reference>
<sequence>MAQPVRIRIDREAWPPEGELKELRGNRLPAGTAQPVCIRIDRETWPPDGELKELLGNRLRARPSRMYPEQPGSLANEG</sequence>
<evidence type="ECO:0000313" key="2">
    <source>
        <dbReference type="Proteomes" id="UP000490800"/>
    </source>
</evidence>
<keyword evidence="2" id="KW-1185">Reference proteome</keyword>
<organism evidence="1 2">
    <name type="scientific">Paenibacillus lutrae</name>
    <dbReference type="NCBI Taxonomy" id="2078573"/>
    <lineage>
        <taxon>Bacteria</taxon>
        <taxon>Bacillati</taxon>
        <taxon>Bacillota</taxon>
        <taxon>Bacilli</taxon>
        <taxon>Bacillales</taxon>
        <taxon>Paenibacillaceae</taxon>
        <taxon>Paenibacillus</taxon>
    </lineage>
</organism>
<evidence type="ECO:0000313" key="1">
    <source>
        <dbReference type="EMBL" id="MVP02119.1"/>
    </source>
</evidence>
<dbReference type="Proteomes" id="UP000490800">
    <property type="component" value="Unassembled WGS sequence"/>
</dbReference>
<dbReference type="OrthoDB" id="9787825at2"/>
<name>A0A7X3FMC2_9BACL</name>
<proteinExistence type="predicted"/>
<comment type="caution">
    <text evidence="1">The sequence shown here is derived from an EMBL/GenBank/DDBJ whole genome shotgun (WGS) entry which is preliminary data.</text>
</comment>
<protein>
    <submittedName>
        <fullName evidence="1">Uncharacterized protein</fullName>
    </submittedName>
</protein>
<gene>
    <name evidence="1" type="ORF">EDM21_21805</name>
</gene>